<feature type="region of interest" description="Disordered" evidence="1">
    <location>
        <begin position="1"/>
        <end position="26"/>
    </location>
</feature>
<protein>
    <recommendedName>
        <fullName evidence="2">T6SS Phospholipase effector Tle1-like catalytic domain-containing protein</fullName>
    </recommendedName>
</protein>
<dbReference type="PANTHER" id="PTHR33840">
    <property type="match status" value="1"/>
</dbReference>
<organism evidence="3 4">
    <name type="scientific">Cristinia sonorae</name>
    <dbReference type="NCBI Taxonomy" id="1940300"/>
    <lineage>
        <taxon>Eukaryota</taxon>
        <taxon>Fungi</taxon>
        <taxon>Dikarya</taxon>
        <taxon>Basidiomycota</taxon>
        <taxon>Agaricomycotina</taxon>
        <taxon>Agaricomycetes</taxon>
        <taxon>Agaricomycetidae</taxon>
        <taxon>Agaricales</taxon>
        <taxon>Pleurotineae</taxon>
        <taxon>Stephanosporaceae</taxon>
        <taxon>Cristinia</taxon>
    </lineage>
</organism>
<dbReference type="AlphaFoldDB" id="A0A8K0UWK9"/>
<proteinExistence type="predicted"/>
<keyword evidence="4" id="KW-1185">Reference proteome</keyword>
<reference evidence="3" key="1">
    <citation type="journal article" date="2021" name="New Phytol.">
        <title>Evolutionary innovations through gain and loss of genes in the ectomycorrhizal Boletales.</title>
        <authorList>
            <person name="Wu G."/>
            <person name="Miyauchi S."/>
            <person name="Morin E."/>
            <person name="Kuo A."/>
            <person name="Drula E."/>
            <person name="Varga T."/>
            <person name="Kohler A."/>
            <person name="Feng B."/>
            <person name="Cao Y."/>
            <person name="Lipzen A."/>
            <person name="Daum C."/>
            <person name="Hundley H."/>
            <person name="Pangilinan J."/>
            <person name="Johnson J."/>
            <person name="Barry K."/>
            <person name="LaButti K."/>
            <person name="Ng V."/>
            <person name="Ahrendt S."/>
            <person name="Min B."/>
            <person name="Choi I.G."/>
            <person name="Park H."/>
            <person name="Plett J.M."/>
            <person name="Magnuson J."/>
            <person name="Spatafora J.W."/>
            <person name="Nagy L.G."/>
            <person name="Henrissat B."/>
            <person name="Grigoriev I.V."/>
            <person name="Yang Z.L."/>
            <person name="Xu J."/>
            <person name="Martin F.M."/>
        </authorList>
    </citation>
    <scope>NUCLEOTIDE SEQUENCE</scope>
    <source>
        <strain evidence="3">KKN 215</strain>
    </source>
</reference>
<dbReference type="OrthoDB" id="3162439at2759"/>
<gene>
    <name evidence="3" type="ORF">BXZ70DRAFT_600191</name>
</gene>
<evidence type="ECO:0000313" key="4">
    <source>
        <dbReference type="Proteomes" id="UP000813824"/>
    </source>
</evidence>
<dbReference type="PANTHER" id="PTHR33840:SF2">
    <property type="entry name" value="TLE1 PHOSPHOLIPASE DOMAIN-CONTAINING PROTEIN"/>
    <property type="match status" value="1"/>
</dbReference>
<evidence type="ECO:0000313" key="3">
    <source>
        <dbReference type="EMBL" id="KAH8104636.1"/>
    </source>
</evidence>
<name>A0A8K0UWK9_9AGAR</name>
<dbReference type="Pfam" id="PF09994">
    <property type="entry name" value="T6SS_Tle1-like_cat"/>
    <property type="match status" value="1"/>
</dbReference>
<dbReference type="EMBL" id="JAEVFJ010000005">
    <property type="protein sequence ID" value="KAH8104636.1"/>
    <property type="molecule type" value="Genomic_DNA"/>
</dbReference>
<feature type="domain" description="T6SS Phospholipase effector Tle1-like catalytic" evidence="2">
    <location>
        <begin position="34"/>
        <end position="394"/>
    </location>
</feature>
<dbReference type="InterPro" id="IPR018712">
    <property type="entry name" value="Tle1-like_cat"/>
</dbReference>
<dbReference type="Proteomes" id="UP000813824">
    <property type="component" value="Unassembled WGS sequence"/>
</dbReference>
<sequence>MPQSSVDSSTTPTSHLPTIVTPPKSMTSDKLKRRTLVLCFDGTANQFDGDNTNVVKFYSLLKKDEAPEQQICYYQPGIGTYIQPGVVSPLFSWCAKIMDQAVAWYMDAHVRGGYTFLMQNYRTGDKICIFGFSRGAYTARALAGMLHKIGLLPKDNPEQVPFAYKLYTKTDQESLKIAAGYKQTFCRSVEIEFVGVWDTVASVGVLLTRNLPFTTANTTIKTFRHALSLDEHRVKFRPNLYHRPAPDADAAKLDPNQASNVLPKEHMVEKVTHAIEEGVGKIVRRVSGGHRRSKSENDKQNGDIVKAKTVNTGLSSIVVAEASEIPAEDISIKDSAIDVVAAKSLLPTVEPTAKPTDVLEVWFAGCHCDVGGGSVLDTTEYSLSDITLRWMVRQVVLSQVGITFDEDALKRARIPNSVFTGAGFPVTPPASGAKDSHGIQTTLKGKLVEPIGADDDPFSSPKTHKKNLSLEVPGTSAEDGDESGETVSQHSAFTELDSVQPMHDELKLKKAWWLLECMPLTYAYQDGKGRWHKRIGAHWGKGRRIPDIKPNFHKSVQQRMNDKNLKYAPRAVWKKGTENYVD</sequence>
<accession>A0A8K0UWK9</accession>
<feature type="region of interest" description="Disordered" evidence="1">
    <location>
        <begin position="450"/>
        <end position="485"/>
    </location>
</feature>
<evidence type="ECO:0000259" key="2">
    <source>
        <dbReference type="Pfam" id="PF09994"/>
    </source>
</evidence>
<feature type="compositionally biased region" description="Polar residues" evidence="1">
    <location>
        <begin position="1"/>
        <end position="16"/>
    </location>
</feature>
<evidence type="ECO:0000256" key="1">
    <source>
        <dbReference type="SAM" id="MobiDB-lite"/>
    </source>
</evidence>
<comment type="caution">
    <text evidence="3">The sequence shown here is derived from an EMBL/GenBank/DDBJ whole genome shotgun (WGS) entry which is preliminary data.</text>
</comment>